<name>A0A7U9Q0K0_9ACTN</name>
<dbReference type="RefSeq" id="WP_125048506.1">
    <property type="nucleotide sequence ID" value="NZ_BHZC01000001.1"/>
</dbReference>
<dbReference type="AlphaFoldDB" id="A0A7U9Q0K0"/>
<sequence>MERVTEYFASDGGYPRYAGPNDLRVLGQWVTTDIQLAPNSLLEVAALVAAARRNPKAQVEEFGGNAHYAEISPDGVRIQNEHVDHVQGNFTVDQAAAVLSDFWNYCMAVIPQRAQEARNAFMAEHGHDPVPELA</sequence>
<gene>
    <name evidence="1" type="ORF">OEIGOIKO_07478</name>
</gene>
<dbReference type="GeneID" id="95626132"/>
<dbReference type="OrthoDB" id="4184983at2"/>
<comment type="caution">
    <text evidence="1">The sequence shown here is derived from an EMBL/GenBank/DDBJ whole genome shotgun (WGS) entry which is preliminary data.</text>
</comment>
<dbReference type="EMBL" id="BHZC01000001">
    <property type="protein sequence ID" value="GCD39622.1"/>
    <property type="molecule type" value="Genomic_DNA"/>
</dbReference>
<accession>A0A7U9Q0K0</accession>
<organism evidence="1 2">
    <name type="scientific">Streptomyces chrestomyceticus JCM 4735</name>
    <dbReference type="NCBI Taxonomy" id="1306181"/>
    <lineage>
        <taxon>Bacteria</taxon>
        <taxon>Bacillati</taxon>
        <taxon>Actinomycetota</taxon>
        <taxon>Actinomycetes</taxon>
        <taxon>Kitasatosporales</taxon>
        <taxon>Streptomycetaceae</taxon>
        <taxon>Streptomyces</taxon>
    </lineage>
</organism>
<reference evidence="1 2" key="1">
    <citation type="submission" date="2018-11" db="EMBL/GenBank/DDBJ databases">
        <title>Whole genome sequence of Streptomyces chrestomyceticus NBRC 13444(T).</title>
        <authorList>
            <person name="Komaki H."/>
            <person name="Tamura T."/>
        </authorList>
    </citation>
    <scope>NUCLEOTIDE SEQUENCE [LARGE SCALE GENOMIC DNA]</scope>
    <source>
        <strain evidence="1 2">NBRC 13444</strain>
    </source>
</reference>
<dbReference type="Proteomes" id="UP000287830">
    <property type="component" value="Unassembled WGS sequence"/>
</dbReference>
<evidence type="ECO:0000313" key="2">
    <source>
        <dbReference type="Proteomes" id="UP000287830"/>
    </source>
</evidence>
<proteinExistence type="predicted"/>
<evidence type="ECO:0000313" key="1">
    <source>
        <dbReference type="EMBL" id="GCD39622.1"/>
    </source>
</evidence>
<protein>
    <submittedName>
        <fullName evidence="1">Uncharacterized protein</fullName>
    </submittedName>
</protein>